<organism evidence="7 8">
    <name type="scientific">Metabacillus fastidiosus</name>
    <dbReference type="NCBI Taxonomy" id="1458"/>
    <lineage>
        <taxon>Bacteria</taxon>
        <taxon>Bacillati</taxon>
        <taxon>Bacillota</taxon>
        <taxon>Bacilli</taxon>
        <taxon>Bacillales</taxon>
        <taxon>Bacillaceae</taxon>
        <taxon>Metabacillus</taxon>
    </lineage>
</organism>
<feature type="transmembrane region" description="Helical" evidence="6">
    <location>
        <begin position="330"/>
        <end position="349"/>
    </location>
</feature>
<name>A0ABU6NYR8_9BACI</name>
<feature type="transmembrane region" description="Helical" evidence="6">
    <location>
        <begin position="12"/>
        <end position="37"/>
    </location>
</feature>
<gene>
    <name evidence="7" type="ORF">P9271_08730</name>
</gene>
<dbReference type="RefSeq" id="WP_328015113.1">
    <property type="nucleotide sequence ID" value="NZ_JARTFS010000006.1"/>
</dbReference>
<keyword evidence="5 6" id="KW-0472">Membrane</keyword>
<dbReference type="Proteomes" id="UP001342826">
    <property type="component" value="Unassembled WGS sequence"/>
</dbReference>
<dbReference type="EMBL" id="JARTFS010000006">
    <property type="protein sequence ID" value="MED4401394.1"/>
    <property type="molecule type" value="Genomic_DNA"/>
</dbReference>
<feature type="transmembrane region" description="Helical" evidence="6">
    <location>
        <begin position="43"/>
        <end position="69"/>
    </location>
</feature>
<feature type="transmembrane region" description="Helical" evidence="6">
    <location>
        <begin position="120"/>
        <end position="143"/>
    </location>
</feature>
<feature type="transmembrane region" description="Helical" evidence="6">
    <location>
        <begin position="384"/>
        <end position="405"/>
    </location>
</feature>
<keyword evidence="2" id="KW-1003">Cell membrane</keyword>
<protein>
    <submittedName>
        <fullName evidence="7">Oligosaccharide flippase family protein</fullName>
    </submittedName>
</protein>
<evidence type="ECO:0000313" key="7">
    <source>
        <dbReference type="EMBL" id="MED4401394.1"/>
    </source>
</evidence>
<comment type="subcellular location">
    <subcellularLocation>
        <location evidence="1">Cell membrane</location>
        <topology evidence="1">Multi-pass membrane protein</topology>
    </subcellularLocation>
</comment>
<dbReference type="InterPro" id="IPR002797">
    <property type="entry name" value="Polysacc_synth"/>
</dbReference>
<sequence length="489" mass="55011">MQKTVRNSIAKNIVHLFYSTALSSALNAAALICLAYYLQSHHYGMFSVALASVMIMGYFTDAGLSEIVLREGSKREADVSIIMSSYIKVRAVLLTGTFLFGFILLHLLHSDDQELMRTAYYLSIPMVTGLALQSIGTTFFQLIEKMQYCGMIRMVSAVLLVLNILAGMLFSLNPFVVCFLYGFSYFLSGLIGLYLVRRNISLTLKGRFHRGLLEKLSSFAIGGLLFVILPHLGPLVLEKTLTFKEVGFFAVAYRIPQALQQIPFIVAGAYCPVLFRYYNNNQLEDHLQLNISLIKIMSLVGMAMTIPFYYMSETIITLLFGEGWIRASELLKILSILLTLQAFNIALADGLTTRAMQAHRTAVQCIAVVSGIILYFTLSARFGITGAAYAGIFIECITFLGFIMFIPNRWKIFKKAAGPYLLFFTVSLLCIDYFFYSLSFLAVSLHFLLLITLIIMDKEVSGKMKNYIRSSKYYQKWRVRRAKGAEDGL</sequence>
<dbReference type="PANTHER" id="PTHR30250">
    <property type="entry name" value="PST FAMILY PREDICTED COLANIC ACID TRANSPORTER"/>
    <property type="match status" value="1"/>
</dbReference>
<evidence type="ECO:0000256" key="5">
    <source>
        <dbReference type="ARBA" id="ARBA00023136"/>
    </source>
</evidence>
<evidence type="ECO:0000256" key="2">
    <source>
        <dbReference type="ARBA" id="ARBA00022475"/>
    </source>
</evidence>
<feature type="transmembrane region" description="Helical" evidence="6">
    <location>
        <begin position="289"/>
        <end position="310"/>
    </location>
</feature>
<evidence type="ECO:0000256" key="3">
    <source>
        <dbReference type="ARBA" id="ARBA00022692"/>
    </source>
</evidence>
<feature type="transmembrane region" description="Helical" evidence="6">
    <location>
        <begin position="89"/>
        <end position="108"/>
    </location>
</feature>
<reference evidence="7 8" key="1">
    <citation type="submission" date="2023-03" db="EMBL/GenBank/DDBJ databases">
        <title>Bacillus Genome Sequencing.</title>
        <authorList>
            <person name="Dunlap C."/>
        </authorList>
    </citation>
    <scope>NUCLEOTIDE SEQUENCE [LARGE SCALE GENOMIC DNA]</scope>
    <source>
        <strain evidence="7 8">NRS-1717</strain>
    </source>
</reference>
<evidence type="ECO:0000256" key="6">
    <source>
        <dbReference type="SAM" id="Phobius"/>
    </source>
</evidence>
<keyword evidence="8" id="KW-1185">Reference proteome</keyword>
<feature type="transmembrane region" description="Helical" evidence="6">
    <location>
        <begin position="179"/>
        <end position="196"/>
    </location>
</feature>
<feature type="transmembrane region" description="Helical" evidence="6">
    <location>
        <begin position="361"/>
        <end position="378"/>
    </location>
</feature>
<dbReference type="PANTHER" id="PTHR30250:SF11">
    <property type="entry name" value="O-ANTIGEN TRANSPORTER-RELATED"/>
    <property type="match status" value="1"/>
</dbReference>
<comment type="caution">
    <text evidence="7">The sequence shown here is derived from an EMBL/GenBank/DDBJ whole genome shotgun (WGS) entry which is preliminary data.</text>
</comment>
<evidence type="ECO:0000256" key="4">
    <source>
        <dbReference type="ARBA" id="ARBA00022989"/>
    </source>
</evidence>
<dbReference type="InterPro" id="IPR050833">
    <property type="entry name" value="Poly_Biosynth_Transport"/>
</dbReference>
<proteinExistence type="predicted"/>
<keyword evidence="3 6" id="KW-0812">Transmembrane</keyword>
<evidence type="ECO:0000256" key="1">
    <source>
        <dbReference type="ARBA" id="ARBA00004651"/>
    </source>
</evidence>
<feature type="transmembrane region" description="Helical" evidence="6">
    <location>
        <begin position="155"/>
        <end position="173"/>
    </location>
</feature>
<keyword evidence="4 6" id="KW-1133">Transmembrane helix</keyword>
<feature type="transmembrane region" description="Helical" evidence="6">
    <location>
        <begin position="440"/>
        <end position="456"/>
    </location>
</feature>
<feature type="transmembrane region" description="Helical" evidence="6">
    <location>
        <begin position="257"/>
        <end position="277"/>
    </location>
</feature>
<evidence type="ECO:0000313" key="8">
    <source>
        <dbReference type="Proteomes" id="UP001342826"/>
    </source>
</evidence>
<feature type="transmembrane region" description="Helical" evidence="6">
    <location>
        <begin position="216"/>
        <end position="237"/>
    </location>
</feature>
<dbReference type="Pfam" id="PF01943">
    <property type="entry name" value="Polysacc_synt"/>
    <property type="match status" value="1"/>
</dbReference>
<accession>A0ABU6NYR8</accession>